<comment type="caution">
    <text evidence="5">The sequence shown here is derived from an EMBL/GenBank/DDBJ whole genome shotgun (WGS) entry which is preliminary data.</text>
</comment>
<name>A0ABT0J9U4_9PSED</name>
<organism evidence="5 6">
    <name type="scientific">Pseudomonas morbosilactucae</name>
    <dbReference type="NCBI Taxonomy" id="2938197"/>
    <lineage>
        <taxon>Bacteria</taxon>
        <taxon>Pseudomonadati</taxon>
        <taxon>Pseudomonadota</taxon>
        <taxon>Gammaproteobacteria</taxon>
        <taxon>Pseudomonadales</taxon>
        <taxon>Pseudomonadaceae</taxon>
        <taxon>Pseudomonas</taxon>
    </lineage>
</organism>
<dbReference type="Pfam" id="PF12833">
    <property type="entry name" value="HTH_18"/>
    <property type="match status" value="1"/>
</dbReference>
<evidence type="ECO:0000256" key="3">
    <source>
        <dbReference type="ARBA" id="ARBA00023163"/>
    </source>
</evidence>
<dbReference type="Gene3D" id="1.10.10.60">
    <property type="entry name" value="Homeodomain-like"/>
    <property type="match status" value="1"/>
</dbReference>
<evidence type="ECO:0000313" key="5">
    <source>
        <dbReference type="EMBL" id="MCK9812655.1"/>
    </source>
</evidence>
<proteinExistence type="predicted"/>
<dbReference type="PANTHER" id="PTHR47894">
    <property type="entry name" value="HTH-TYPE TRANSCRIPTIONAL REGULATOR GADX"/>
    <property type="match status" value="1"/>
</dbReference>
<dbReference type="PROSITE" id="PS01124">
    <property type="entry name" value="HTH_ARAC_FAMILY_2"/>
    <property type="match status" value="1"/>
</dbReference>
<dbReference type="InterPro" id="IPR018060">
    <property type="entry name" value="HTH_AraC"/>
</dbReference>
<evidence type="ECO:0000256" key="1">
    <source>
        <dbReference type="ARBA" id="ARBA00023015"/>
    </source>
</evidence>
<reference evidence="5 6" key="2">
    <citation type="journal article" date="2023" name="Plant Pathol.">
        <title>Dismantling and reorganizing Pseudomonas marginalis sensu#lato.</title>
        <authorList>
            <person name="Sawada H."/>
            <person name="Fujikawa T."/>
            <person name="Satou M."/>
        </authorList>
    </citation>
    <scope>NUCLEOTIDE SEQUENCE [LARGE SCALE GENOMIC DNA]</scope>
    <source>
        <strain evidence="5 6">MAFF 302046</strain>
    </source>
</reference>
<reference evidence="5 6" key="1">
    <citation type="journal article" date="2022" name="Int. J. Syst. Evol. Microbiol.">
        <title>Pseudomonas aegrilactucae sp. nov. and Pseudomonas morbosilactucae sp. nov., pathogens causing bacterial rot of lettuce in Japan.</title>
        <authorList>
            <person name="Sawada H."/>
            <person name="Fujikawa T."/>
            <person name="Satou M."/>
        </authorList>
    </citation>
    <scope>NUCLEOTIDE SEQUENCE [LARGE SCALE GENOMIC DNA]</scope>
    <source>
        <strain evidence="5 6">MAFF 302046</strain>
    </source>
</reference>
<dbReference type="Pfam" id="PF12625">
    <property type="entry name" value="Arabinose_bd"/>
    <property type="match status" value="1"/>
</dbReference>
<gene>
    <name evidence="5" type="ORF">M1B35_00460</name>
</gene>
<keyword evidence="2" id="KW-0238">DNA-binding</keyword>
<dbReference type="Proteomes" id="UP001155163">
    <property type="component" value="Unassembled WGS sequence"/>
</dbReference>
<evidence type="ECO:0000259" key="4">
    <source>
        <dbReference type="PROSITE" id="PS01124"/>
    </source>
</evidence>
<keyword evidence="3" id="KW-0804">Transcription</keyword>
<dbReference type="RefSeq" id="WP_268260892.1">
    <property type="nucleotide sequence ID" value="NZ_JALQCX010000002.1"/>
</dbReference>
<feature type="domain" description="HTH araC/xylS-type" evidence="4">
    <location>
        <begin position="234"/>
        <end position="333"/>
    </location>
</feature>
<sequence>MHRMTCARFQVLADVMREGGAQPDALLRQFGSNPQEVHGNPKGVRLELVYQMLHEATRVSGNPDLGLLAYGKAHPAHLASLGYALMSCATLDVALQRMVEYHSLTSNGLRLCLERKPQALKIIGFDAALGPPLMPRAFIDAVMAQILGLVHWLLPQHKPRPLAVAFTYPEPTDSRPLRQLLGDELSFNAPYNSLTFSAADCATALPTADPALDVLLMEYARRHLNLLLNDSMSARVRRILAERLAQGASGGLEQIAQVIGVSARSLQRRLGQEDVHFSALQDEARLMLAHNFLRNSARSVKYIGALLGFRDQSSFHKACMRWFGMTPGRYRSDC</sequence>
<dbReference type="InterPro" id="IPR009057">
    <property type="entry name" value="Homeodomain-like_sf"/>
</dbReference>
<dbReference type="InterPro" id="IPR032687">
    <property type="entry name" value="AraC-type_N"/>
</dbReference>
<dbReference type="SUPFAM" id="SSF46689">
    <property type="entry name" value="Homeodomain-like"/>
    <property type="match status" value="1"/>
</dbReference>
<keyword evidence="6" id="KW-1185">Reference proteome</keyword>
<dbReference type="EMBL" id="JALQCX010000002">
    <property type="protein sequence ID" value="MCK9812655.1"/>
    <property type="molecule type" value="Genomic_DNA"/>
</dbReference>
<evidence type="ECO:0000256" key="2">
    <source>
        <dbReference type="ARBA" id="ARBA00023125"/>
    </source>
</evidence>
<evidence type="ECO:0000313" key="6">
    <source>
        <dbReference type="Proteomes" id="UP001155163"/>
    </source>
</evidence>
<dbReference type="PANTHER" id="PTHR47894:SF1">
    <property type="entry name" value="HTH-TYPE TRANSCRIPTIONAL REGULATOR VQSM"/>
    <property type="match status" value="1"/>
</dbReference>
<protein>
    <submittedName>
        <fullName evidence="5">AraC family transcriptional regulator</fullName>
    </submittedName>
</protein>
<accession>A0ABT0J9U4</accession>
<keyword evidence="1" id="KW-0805">Transcription regulation</keyword>
<dbReference type="SMART" id="SM00342">
    <property type="entry name" value="HTH_ARAC"/>
    <property type="match status" value="1"/>
</dbReference>